<evidence type="ECO:0000256" key="1">
    <source>
        <dbReference type="SAM" id="SignalP"/>
    </source>
</evidence>
<feature type="chain" id="PRO_5002872924" evidence="1">
    <location>
        <begin position="29"/>
        <end position="328"/>
    </location>
</feature>
<name>B8GRT6_THISH</name>
<dbReference type="Pfam" id="PF16868">
    <property type="entry name" value="NMT1_3"/>
    <property type="match status" value="1"/>
</dbReference>
<keyword evidence="2" id="KW-0675">Receptor</keyword>
<keyword evidence="1" id="KW-0732">Signal</keyword>
<dbReference type="HOGENOM" id="CLU_033215_0_1_6"/>
<evidence type="ECO:0000313" key="2">
    <source>
        <dbReference type="EMBL" id="ACL72640.1"/>
    </source>
</evidence>
<dbReference type="Proteomes" id="UP000002383">
    <property type="component" value="Chromosome"/>
</dbReference>
<dbReference type="CDD" id="cd13568">
    <property type="entry name" value="PBP2_TAXI_TRAP_like_3"/>
    <property type="match status" value="1"/>
</dbReference>
<dbReference type="KEGG" id="tgr:Tgr7_1556"/>
<dbReference type="eggNOG" id="COG2358">
    <property type="taxonomic scope" value="Bacteria"/>
</dbReference>
<organism evidence="2 3">
    <name type="scientific">Thioalkalivibrio sulfidiphilus (strain HL-EbGR7)</name>
    <dbReference type="NCBI Taxonomy" id="396588"/>
    <lineage>
        <taxon>Bacteria</taxon>
        <taxon>Pseudomonadati</taxon>
        <taxon>Pseudomonadota</taxon>
        <taxon>Gammaproteobacteria</taxon>
        <taxon>Chromatiales</taxon>
        <taxon>Ectothiorhodospiraceae</taxon>
        <taxon>Thioalkalivibrio</taxon>
    </lineage>
</organism>
<dbReference type="AlphaFoldDB" id="B8GRT6"/>
<keyword evidence="3" id="KW-1185">Reference proteome</keyword>
<evidence type="ECO:0000313" key="3">
    <source>
        <dbReference type="Proteomes" id="UP000002383"/>
    </source>
</evidence>
<dbReference type="NCBIfam" id="TIGR02122">
    <property type="entry name" value="TRAP_TAXI"/>
    <property type="match status" value="1"/>
</dbReference>
<dbReference type="PANTHER" id="PTHR42941:SF1">
    <property type="entry name" value="SLL1037 PROTEIN"/>
    <property type="match status" value="1"/>
</dbReference>
<dbReference type="STRING" id="396588.Tgr7_1556"/>
<proteinExistence type="predicted"/>
<protein>
    <submittedName>
        <fullName evidence="2">TRAP transporter solute receptor TAXI family protein</fullName>
    </submittedName>
</protein>
<dbReference type="EMBL" id="CP001339">
    <property type="protein sequence ID" value="ACL72640.1"/>
    <property type="molecule type" value="Genomic_DNA"/>
</dbReference>
<reference evidence="2 3" key="1">
    <citation type="journal article" date="2011" name="Stand. Genomic Sci.">
        <title>Complete genome sequence of 'Thioalkalivibrio sulfidophilus' HL-EbGr7.</title>
        <authorList>
            <person name="Muyzer G."/>
            <person name="Sorokin D.Y."/>
            <person name="Mavromatis K."/>
            <person name="Lapidus A."/>
            <person name="Clum A."/>
            <person name="Ivanova N."/>
            <person name="Pati A."/>
            <person name="d'Haeseleer P."/>
            <person name="Woyke T."/>
            <person name="Kyrpides N.C."/>
        </authorList>
    </citation>
    <scope>NUCLEOTIDE SEQUENCE [LARGE SCALE GENOMIC DNA]</scope>
    <source>
        <strain evidence="2 3">HL-EbGR7</strain>
    </source>
</reference>
<dbReference type="OrthoDB" id="9780180at2"/>
<dbReference type="InterPro" id="IPR011852">
    <property type="entry name" value="TRAP_TAXI"/>
</dbReference>
<accession>B8GRT6</accession>
<dbReference type="SUPFAM" id="SSF53850">
    <property type="entry name" value="Periplasmic binding protein-like II"/>
    <property type="match status" value="1"/>
</dbReference>
<sequence length="328" mass="35799" precursor="true">MNLSRMRRSLLTLLSAGLALGLAGPMHAQERFVTIGTGGVTGVYYPTGQNICRLMNRDQASHGIRCNAESTGGSVFNLNAIRQKEMNLGVAQSDWQYHAYHGSDRFSDVGPHESLRAVFSLHPEPFTVLVRPDSGITRFEDIKGKRVNVGNPGSGQRGTVERLMEVYGWRMSDFALASELPSREQGQALCDNRIDVVLFTVGHPSAAIQEPIATCGARIVPVEGEIIDTLVSETPYYFHATIPAGMYPGQDANVRTFGVGATLVSSTDTSEEAVYHLVKAVFENFDTFKGMHPAFGVLEKETMVSQGLSAPMHEGARRYFREAGLLSD</sequence>
<gene>
    <name evidence="2" type="ordered locus">Tgr7_1556</name>
</gene>
<dbReference type="RefSeq" id="WP_012638123.1">
    <property type="nucleotide sequence ID" value="NC_011901.1"/>
</dbReference>
<feature type="signal peptide" evidence="1">
    <location>
        <begin position="1"/>
        <end position="28"/>
    </location>
</feature>
<dbReference type="Gene3D" id="3.40.190.10">
    <property type="entry name" value="Periplasmic binding protein-like II"/>
    <property type="match status" value="2"/>
</dbReference>
<dbReference type="PANTHER" id="PTHR42941">
    <property type="entry name" value="SLL1037 PROTEIN"/>
    <property type="match status" value="1"/>
</dbReference>